<gene>
    <name evidence="3" type="primary">CYSZ_5</name>
    <name evidence="4" type="synonym">CYSZ_8</name>
    <name evidence="4" type="ORF">CK203_032232</name>
    <name evidence="3" type="ORF">CK203_112373</name>
</gene>
<evidence type="ECO:0000313" key="4">
    <source>
        <dbReference type="EMBL" id="RVW98591.1"/>
    </source>
</evidence>
<keyword evidence="1" id="KW-0472">Membrane</keyword>
<sequence length="169" mass="19276">MHMLQNLRKSILQFLVFFFLLCCEVGGTVNVKITKCGLNLQKLLLWALAWVYTGEWLRHFMPVKERMMSAEADRLGQVSISNATRRRLAGSGILVATPLINSIIQENFPPETYLEDDGIIASKNRNFEVKAQCCLPFDHMDGVDRLTMLVFHVSVVFAFTSENYFVVIL</sequence>
<organism evidence="3 5">
    <name type="scientific">Vitis vinifera</name>
    <name type="common">Grape</name>
    <dbReference type="NCBI Taxonomy" id="29760"/>
    <lineage>
        <taxon>Eukaryota</taxon>
        <taxon>Viridiplantae</taxon>
        <taxon>Streptophyta</taxon>
        <taxon>Embryophyta</taxon>
        <taxon>Tracheophyta</taxon>
        <taxon>Spermatophyta</taxon>
        <taxon>Magnoliopsida</taxon>
        <taxon>eudicotyledons</taxon>
        <taxon>Gunneridae</taxon>
        <taxon>Pentapetalae</taxon>
        <taxon>rosids</taxon>
        <taxon>Vitales</taxon>
        <taxon>Vitaceae</taxon>
        <taxon>Viteae</taxon>
        <taxon>Vitis</taxon>
    </lineage>
</organism>
<keyword evidence="1" id="KW-1133">Transmembrane helix</keyword>
<keyword evidence="2" id="KW-0732">Signal</keyword>
<proteinExistence type="predicted"/>
<feature type="transmembrane region" description="Helical" evidence="1">
    <location>
        <begin position="43"/>
        <end position="61"/>
    </location>
</feature>
<reference evidence="3 5" key="1">
    <citation type="journal article" date="2018" name="PLoS Genet.">
        <title>Population sequencing reveals clonal diversity and ancestral inbreeding in the grapevine cultivar Chardonnay.</title>
        <authorList>
            <person name="Roach M.J."/>
            <person name="Johnson D.L."/>
            <person name="Bohlmann J."/>
            <person name="van Vuuren H.J."/>
            <person name="Jones S.J."/>
            <person name="Pretorius I.S."/>
            <person name="Schmidt S.A."/>
            <person name="Borneman A.R."/>
        </authorList>
    </citation>
    <scope>NUCLEOTIDE SEQUENCE [LARGE SCALE GENOMIC DNA]</scope>
    <source>
        <strain evidence="5">cv. Chardonnay</strain>
        <strain evidence="3">I10V1</strain>
        <tissue evidence="3">Leaf</tissue>
    </source>
</reference>
<evidence type="ECO:0000313" key="5">
    <source>
        <dbReference type="Proteomes" id="UP000288805"/>
    </source>
</evidence>
<keyword evidence="1" id="KW-0812">Transmembrane</keyword>
<evidence type="ECO:0000256" key="2">
    <source>
        <dbReference type="SAM" id="SignalP"/>
    </source>
</evidence>
<dbReference type="AlphaFoldDB" id="A0A438DVR4"/>
<accession>A0A438DVR4</accession>
<name>A0A438DVR4_VITVI</name>
<dbReference type="EMBL" id="QGNW01000092">
    <property type="protein sequence ID" value="RVW98591.1"/>
    <property type="molecule type" value="Genomic_DNA"/>
</dbReference>
<evidence type="ECO:0000256" key="1">
    <source>
        <dbReference type="SAM" id="Phobius"/>
    </source>
</evidence>
<protein>
    <submittedName>
        <fullName evidence="3">Citrate synthase, glyoxysomal</fullName>
    </submittedName>
</protein>
<dbReference type="Proteomes" id="UP000288805">
    <property type="component" value="Unassembled WGS sequence"/>
</dbReference>
<feature type="chain" id="PRO_5033424027" evidence="2">
    <location>
        <begin position="28"/>
        <end position="169"/>
    </location>
</feature>
<dbReference type="EMBL" id="QGNW01001478">
    <property type="protein sequence ID" value="RVW39559.1"/>
    <property type="molecule type" value="Genomic_DNA"/>
</dbReference>
<comment type="caution">
    <text evidence="3">The sequence shown here is derived from an EMBL/GenBank/DDBJ whole genome shotgun (WGS) entry which is preliminary data.</text>
</comment>
<feature type="signal peptide" evidence="2">
    <location>
        <begin position="1"/>
        <end position="27"/>
    </location>
</feature>
<evidence type="ECO:0000313" key="3">
    <source>
        <dbReference type="EMBL" id="RVW39559.1"/>
    </source>
</evidence>